<evidence type="ECO:0000256" key="3">
    <source>
        <dbReference type="ARBA" id="ARBA00022989"/>
    </source>
</evidence>
<feature type="transmembrane region" description="Helical" evidence="6">
    <location>
        <begin position="235"/>
        <end position="260"/>
    </location>
</feature>
<feature type="transmembrane region" description="Helical" evidence="6">
    <location>
        <begin position="21"/>
        <end position="41"/>
    </location>
</feature>
<evidence type="ECO:0000256" key="2">
    <source>
        <dbReference type="ARBA" id="ARBA00022692"/>
    </source>
</evidence>
<dbReference type="InterPro" id="IPR053880">
    <property type="entry name" value="GPR180-like_N"/>
</dbReference>
<protein>
    <submittedName>
        <fullName evidence="9">Uncharacterized protein</fullName>
    </submittedName>
</protein>
<evidence type="ECO:0000259" key="8">
    <source>
        <dbReference type="Pfam" id="PF21892"/>
    </source>
</evidence>
<dbReference type="eggNOG" id="KOG4290">
    <property type="taxonomic scope" value="Eukaryota"/>
</dbReference>
<keyword evidence="3 6" id="KW-1133">Transmembrane helix</keyword>
<dbReference type="GO" id="GO:0016020">
    <property type="term" value="C:membrane"/>
    <property type="evidence" value="ECO:0007669"/>
    <property type="project" value="UniProtKB-SubCell"/>
</dbReference>
<evidence type="ECO:0000256" key="6">
    <source>
        <dbReference type="SAM" id="Phobius"/>
    </source>
</evidence>
<dbReference type="GeneTree" id="ENSGT00940000153981"/>
<evidence type="ECO:0000313" key="9">
    <source>
        <dbReference type="Ensembl" id="ENSLACP00000022125.1"/>
    </source>
</evidence>
<dbReference type="InParanoid" id="M3XHB9"/>
<reference evidence="9" key="2">
    <citation type="submission" date="2025-08" db="UniProtKB">
        <authorList>
            <consortium name="Ensembl"/>
        </authorList>
    </citation>
    <scope>IDENTIFICATION</scope>
</reference>
<dbReference type="EMBL" id="AFYH01188616">
    <property type="status" value="NOT_ANNOTATED_CDS"/>
    <property type="molecule type" value="Genomic_DNA"/>
</dbReference>
<reference evidence="10" key="1">
    <citation type="submission" date="2011-08" db="EMBL/GenBank/DDBJ databases">
        <title>The draft genome of Latimeria chalumnae.</title>
        <authorList>
            <person name="Di Palma F."/>
            <person name="Alfoldi J."/>
            <person name="Johnson J."/>
            <person name="Berlin A."/>
            <person name="Gnerre S."/>
            <person name="Jaffe D."/>
            <person name="MacCallum I."/>
            <person name="Young S."/>
            <person name="Walker B.J."/>
            <person name="Lander E."/>
            <person name="Lindblad-Toh K."/>
        </authorList>
    </citation>
    <scope>NUCLEOTIDE SEQUENCE [LARGE SCALE GENOMIC DNA]</scope>
    <source>
        <strain evidence="10">Wild caught</strain>
    </source>
</reference>
<dbReference type="HOGENOM" id="CLU_021549_3_0_1"/>
<dbReference type="Pfam" id="PF10192">
    <property type="entry name" value="GPR180-TMEM145_TM"/>
    <property type="match status" value="1"/>
</dbReference>
<dbReference type="STRING" id="7897.ENSLACP00000022125"/>
<evidence type="ECO:0000256" key="4">
    <source>
        <dbReference type="ARBA" id="ARBA00023136"/>
    </source>
</evidence>
<dbReference type="PANTHER" id="PTHR23252:SF24">
    <property type="entry name" value="TRANSMEMBRANE PROTEIN 145"/>
    <property type="match status" value="1"/>
</dbReference>
<keyword evidence="5" id="KW-0325">Glycoprotein</keyword>
<reference evidence="9" key="3">
    <citation type="submission" date="2025-09" db="UniProtKB">
        <authorList>
            <consortium name="Ensembl"/>
        </authorList>
    </citation>
    <scope>IDENTIFICATION</scope>
</reference>
<sequence>MPLLTPFSRCRKPPATAGLKMNVIYLLGFSLLICSVSFTVVDGEYMSGAIDTKEKWMFLAKFCFFSEKGKLYYHINYLKKISCMKLLVYFSEKSQWPSVYKNSSKNCWDKEAVAVAGKNPVFILTPNYPLFGCQELEKSGERYINCEKEFYLNLPKTRWVFFAVSNCEGEGIYMDYVLKMTNGDSFMIRHLSADKHGIFQEDILFLIVFLIIFGISVYFALFLKERMLLHATYQMFLVSIGVEVLSLFFLCVHFGIYAYYGVTNEAVMTIGTLLHVVSYLFLLAMLLLIGKGFTITRARIAPSSTIIICTLMFIYVLLYVWLYIAESRLIDPGNLHVHCTPDYCVTALQIVTALWFSYSSYQTLRHHSEKSPFYFPFLLAFSKWFLAVPTVHLLEEYVIVSYRREKIVNALNHLLQLYAYAVLLFLTRPYKANKRFPYHIDTSRIPFLGTGLGTASGCFRTGLYRNVSITSFMNSDISVSPAESELQQVTDLAKEDVQMQTINDAQRLPTGHTDSRFGFLRNLEIY</sequence>
<dbReference type="Proteomes" id="UP000008672">
    <property type="component" value="Unassembled WGS sequence"/>
</dbReference>
<dbReference type="PANTHER" id="PTHR23252">
    <property type="entry name" value="INTIMAL THICKNESS RECEPTOR-RELATED"/>
    <property type="match status" value="1"/>
</dbReference>
<name>M3XHB9_LATCH</name>
<comment type="subcellular location">
    <subcellularLocation>
        <location evidence="1">Membrane</location>
        <topology evidence="1">Multi-pass membrane protein</topology>
    </subcellularLocation>
</comment>
<feature type="domain" description="GPR180/TMEM145 transmembrane" evidence="7">
    <location>
        <begin position="205"/>
        <end position="423"/>
    </location>
</feature>
<dbReference type="InterPro" id="IPR019336">
    <property type="entry name" value="GPR180/TMEM145_TM"/>
</dbReference>
<feature type="transmembrane region" description="Helical" evidence="6">
    <location>
        <begin position="266"/>
        <end position="288"/>
    </location>
</feature>
<keyword evidence="2 6" id="KW-0812">Transmembrane</keyword>
<evidence type="ECO:0000313" key="10">
    <source>
        <dbReference type="Proteomes" id="UP000008672"/>
    </source>
</evidence>
<dbReference type="AlphaFoldDB" id="M3XHB9"/>
<proteinExistence type="predicted"/>
<dbReference type="Ensembl" id="ENSLACT00000026609.1">
    <property type="protein sequence ID" value="ENSLACP00000022125.1"/>
    <property type="gene ID" value="ENSLACG00000022462.1"/>
</dbReference>
<evidence type="ECO:0000259" key="7">
    <source>
        <dbReference type="Pfam" id="PF10192"/>
    </source>
</evidence>
<accession>M3XHB9</accession>
<feature type="transmembrane region" description="Helical" evidence="6">
    <location>
        <begin position="300"/>
        <end position="323"/>
    </location>
</feature>
<keyword evidence="4 6" id="KW-0472">Membrane</keyword>
<organism evidence="9 10">
    <name type="scientific">Latimeria chalumnae</name>
    <name type="common">Coelacanth</name>
    <dbReference type="NCBI Taxonomy" id="7897"/>
    <lineage>
        <taxon>Eukaryota</taxon>
        <taxon>Metazoa</taxon>
        <taxon>Chordata</taxon>
        <taxon>Craniata</taxon>
        <taxon>Vertebrata</taxon>
        <taxon>Euteleostomi</taxon>
        <taxon>Coelacanthiformes</taxon>
        <taxon>Coelacanthidae</taxon>
        <taxon>Latimeria</taxon>
    </lineage>
</organism>
<dbReference type="EMBL" id="AFYH01188615">
    <property type="status" value="NOT_ANNOTATED_CDS"/>
    <property type="molecule type" value="Genomic_DNA"/>
</dbReference>
<dbReference type="InterPro" id="IPR047831">
    <property type="entry name" value="GPR180/TMEM145"/>
</dbReference>
<evidence type="ECO:0000256" key="5">
    <source>
        <dbReference type="ARBA" id="ARBA00023180"/>
    </source>
</evidence>
<feature type="transmembrane region" description="Helical" evidence="6">
    <location>
        <begin position="406"/>
        <end position="426"/>
    </location>
</feature>
<dbReference type="GO" id="GO:0019236">
    <property type="term" value="P:response to pheromone"/>
    <property type="evidence" value="ECO:0007669"/>
    <property type="project" value="InterPro"/>
</dbReference>
<dbReference type="Pfam" id="PF21892">
    <property type="entry name" value="TMEM145_N"/>
    <property type="match status" value="1"/>
</dbReference>
<feature type="transmembrane region" description="Helical" evidence="6">
    <location>
        <begin position="203"/>
        <end position="223"/>
    </location>
</feature>
<feature type="transmembrane region" description="Helical" evidence="6">
    <location>
        <begin position="373"/>
        <end position="394"/>
    </location>
</feature>
<keyword evidence="10" id="KW-1185">Reference proteome</keyword>
<evidence type="ECO:0000256" key="1">
    <source>
        <dbReference type="ARBA" id="ARBA00004141"/>
    </source>
</evidence>
<dbReference type="GO" id="GO:0007186">
    <property type="term" value="P:G protein-coupled receptor signaling pathway"/>
    <property type="evidence" value="ECO:0007669"/>
    <property type="project" value="InterPro"/>
</dbReference>
<feature type="domain" description="GPR180-like N-terminal" evidence="8">
    <location>
        <begin position="47"/>
        <end position="176"/>
    </location>
</feature>